<evidence type="ECO:0000256" key="3">
    <source>
        <dbReference type="ARBA" id="ARBA00022514"/>
    </source>
</evidence>
<keyword evidence="4" id="KW-0964">Secreted</keyword>
<feature type="signal peptide" evidence="7">
    <location>
        <begin position="1"/>
        <end position="19"/>
    </location>
</feature>
<dbReference type="InterPro" id="IPR002069">
    <property type="entry name" value="Interferon_gamma"/>
</dbReference>
<keyword evidence="9" id="KW-1185">Reference proteome</keyword>
<evidence type="ECO:0000256" key="4">
    <source>
        <dbReference type="ARBA" id="ARBA00022525"/>
    </source>
</evidence>
<dbReference type="Proteomes" id="UP000694568">
    <property type="component" value="Unplaced"/>
</dbReference>
<dbReference type="SUPFAM" id="SSF47266">
    <property type="entry name" value="4-helical cytokines"/>
    <property type="match status" value="1"/>
</dbReference>
<evidence type="ECO:0000256" key="2">
    <source>
        <dbReference type="ARBA" id="ARBA00007566"/>
    </source>
</evidence>
<dbReference type="GO" id="GO:0005125">
    <property type="term" value="F:cytokine activity"/>
    <property type="evidence" value="ECO:0007669"/>
    <property type="project" value="UniProtKB-KW"/>
</dbReference>
<feature type="chain" id="PRO_5034484375" evidence="7">
    <location>
        <begin position="20"/>
        <end position="187"/>
    </location>
</feature>
<dbReference type="GeneTree" id="ENSGT00940000176985"/>
<comment type="similarity">
    <text evidence="2">Belongs to the type II (or gamma) interferon family.</text>
</comment>
<evidence type="ECO:0000313" key="8">
    <source>
        <dbReference type="Ensembl" id="ENSSLUP00000021255.1"/>
    </source>
</evidence>
<evidence type="ECO:0000256" key="1">
    <source>
        <dbReference type="ARBA" id="ARBA00004613"/>
    </source>
</evidence>
<keyword evidence="7" id="KW-0732">Signal</keyword>
<reference evidence="8" key="2">
    <citation type="submission" date="2025-09" db="UniProtKB">
        <authorList>
            <consortium name="Ensembl"/>
        </authorList>
    </citation>
    <scope>IDENTIFICATION</scope>
</reference>
<dbReference type="PANTHER" id="PTHR11419:SF0">
    <property type="entry name" value="INTERFERON GAMMA"/>
    <property type="match status" value="1"/>
</dbReference>
<reference evidence="8" key="1">
    <citation type="submission" date="2025-08" db="UniProtKB">
        <authorList>
            <consortium name="Ensembl"/>
        </authorList>
    </citation>
    <scope>IDENTIFICATION</scope>
</reference>
<proteinExistence type="inferred from homology"/>
<dbReference type="GO" id="GO:0006955">
    <property type="term" value="P:immune response"/>
    <property type="evidence" value="ECO:0007669"/>
    <property type="project" value="InterPro"/>
</dbReference>
<keyword evidence="6" id="KW-0175">Coiled coil</keyword>
<evidence type="ECO:0000256" key="5">
    <source>
        <dbReference type="ARBA" id="ARBA00023180"/>
    </source>
</evidence>
<dbReference type="Gene3D" id="1.20.1250.10">
    <property type="match status" value="1"/>
</dbReference>
<feature type="coiled-coil region" evidence="6">
    <location>
        <begin position="111"/>
        <end position="138"/>
    </location>
</feature>
<dbReference type="GO" id="GO:0005615">
    <property type="term" value="C:extracellular space"/>
    <property type="evidence" value="ECO:0007669"/>
    <property type="project" value="UniProtKB-KW"/>
</dbReference>
<dbReference type="GO" id="GO:0005133">
    <property type="term" value="F:type II interferon receptor binding"/>
    <property type="evidence" value="ECO:0007669"/>
    <property type="project" value="InterPro"/>
</dbReference>
<dbReference type="AlphaFoldDB" id="A0A8C9Y9Y3"/>
<evidence type="ECO:0000256" key="6">
    <source>
        <dbReference type="SAM" id="Coils"/>
    </source>
</evidence>
<organism evidence="8 9">
    <name type="scientific">Sander lucioperca</name>
    <name type="common">Pike-perch</name>
    <name type="synonym">Perca lucioperca</name>
    <dbReference type="NCBI Taxonomy" id="283035"/>
    <lineage>
        <taxon>Eukaryota</taxon>
        <taxon>Metazoa</taxon>
        <taxon>Chordata</taxon>
        <taxon>Craniata</taxon>
        <taxon>Vertebrata</taxon>
        <taxon>Euteleostomi</taxon>
        <taxon>Actinopterygii</taxon>
        <taxon>Neopterygii</taxon>
        <taxon>Teleostei</taxon>
        <taxon>Neoteleostei</taxon>
        <taxon>Acanthomorphata</taxon>
        <taxon>Eupercaria</taxon>
        <taxon>Perciformes</taxon>
        <taxon>Percoidei</taxon>
        <taxon>Percidae</taxon>
        <taxon>Luciopercinae</taxon>
        <taxon>Sander</taxon>
    </lineage>
</organism>
<comment type="subcellular location">
    <subcellularLocation>
        <location evidence="1">Secreted</location>
    </subcellularLocation>
</comment>
<keyword evidence="5" id="KW-0325">Glycoprotein</keyword>
<keyword evidence="3" id="KW-0202">Cytokine</keyword>
<name>A0A8C9Y9Y3_SANLU</name>
<evidence type="ECO:0000313" key="9">
    <source>
        <dbReference type="Proteomes" id="UP000694568"/>
    </source>
</evidence>
<dbReference type="PANTHER" id="PTHR11419">
    <property type="entry name" value="INTERFERON GAMMA"/>
    <property type="match status" value="1"/>
</dbReference>
<dbReference type="Ensembl" id="ENSSLUT00000021947.1">
    <property type="protein sequence ID" value="ENSSLUP00000021255.1"/>
    <property type="gene ID" value="ENSSLUG00000009827.1"/>
</dbReference>
<accession>A0A8C9Y9Y3</accession>
<protein>
    <submittedName>
        <fullName evidence="8">Uncharacterized protein</fullName>
    </submittedName>
</protein>
<dbReference type="InterPro" id="IPR009079">
    <property type="entry name" value="4_helix_cytokine-like_core"/>
</dbReference>
<evidence type="ECO:0000256" key="7">
    <source>
        <dbReference type="SAM" id="SignalP"/>
    </source>
</evidence>
<sequence length="187" mass="20727">MFLCCDSLCLLVVLGVALASGSPVHFVSENLKQTHESIADVLKLKEYEVARNPLFSSVINSMNTSCQTKVHLMNVTLNIYAQIFSSILQQDEHHDSTQTSGLLTQLSVRERSNVESSLTELQQKMEKLKGHLNEVYHDREAVLAKLNKIEVSDTLVQKKALAQYGEVYHVASLIGSRCGPIHSSSAE</sequence>